<gene>
    <name evidence="1" type="ORF">DW007_14390</name>
</gene>
<dbReference type="RefSeq" id="WP_055213912.1">
    <property type="nucleotide sequence ID" value="NZ_CZBU01000001.1"/>
</dbReference>
<dbReference type="Proteomes" id="UP000285201">
    <property type="component" value="Unassembled WGS sequence"/>
</dbReference>
<protein>
    <submittedName>
        <fullName evidence="1">Uncharacterized protein</fullName>
    </submittedName>
</protein>
<evidence type="ECO:0000313" key="1">
    <source>
        <dbReference type="EMBL" id="RHL65227.1"/>
    </source>
</evidence>
<evidence type="ECO:0000313" key="2">
    <source>
        <dbReference type="Proteomes" id="UP000285201"/>
    </source>
</evidence>
<dbReference type="EMBL" id="QROY01000017">
    <property type="protein sequence ID" value="RHL65227.1"/>
    <property type="molecule type" value="Genomic_DNA"/>
</dbReference>
<accession>A0A415M8B1</accession>
<sequence>MNVGNRLLLVKYKERRKMELSENMLGNGRYVVKFGGKQYQYVGYHREKGYLIICSAFLEEGFTIGREFKHEIPIIKNMNYDLNDDLYYKKVMPEEIEDVYYVFVMEKYCGYRCEIRKQSEGTFSVFITGDEKEDSNLLNLGFKSELDADHPWHEYYWYKKEIDSIDDDNVQITAIKSYMPQDVDEPFASMKRKEYSTSTELKIDVKAIYRTIAKELKDLV</sequence>
<proteinExistence type="predicted"/>
<organism evidence="1 2">
    <name type="scientific">Lachnospira eligens</name>
    <dbReference type="NCBI Taxonomy" id="39485"/>
    <lineage>
        <taxon>Bacteria</taxon>
        <taxon>Bacillati</taxon>
        <taxon>Bacillota</taxon>
        <taxon>Clostridia</taxon>
        <taxon>Lachnospirales</taxon>
        <taxon>Lachnospiraceae</taxon>
        <taxon>Lachnospira</taxon>
    </lineage>
</organism>
<reference evidence="1 2" key="1">
    <citation type="submission" date="2018-08" db="EMBL/GenBank/DDBJ databases">
        <title>A genome reference for cultivated species of the human gut microbiota.</title>
        <authorList>
            <person name="Zou Y."/>
            <person name="Xue W."/>
            <person name="Luo G."/>
        </authorList>
    </citation>
    <scope>NUCLEOTIDE SEQUENCE [LARGE SCALE GENOMIC DNA]</scope>
    <source>
        <strain evidence="1 2">AF36-7BH</strain>
    </source>
</reference>
<dbReference type="AlphaFoldDB" id="A0A415M8B1"/>
<name>A0A415M8B1_9FIRM</name>
<comment type="caution">
    <text evidence="1">The sequence shown here is derived from an EMBL/GenBank/DDBJ whole genome shotgun (WGS) entry which is preliminary data.</text>
</comment>